<keyword evidence="3" id="KW-1185">Reference proteome</keyword>
<evidence type="ECO:0000256" key="1">
    <source>
        <dbReference type="ARBA" id="ARBA00006987"/>
    </source>
</evidence>
<comment type="similarity">
    <text evidence="1">Belongs to the UPF0065 (bug) family.</text>
</comment>
<name>A0ABZ0PMX8_9PROT</name>
<dbReference type="CDD" id="cd07012">
    <property type="entry name" value="PBP2_Bug_TTT"/>
    <property type="match status" value="1"/>
</dbReference>
<dbReference type="Gene3D" id="3.40.190.10">
    <property type="entry name" value="Periplasmic binding protein-like II"/>
    <property type="match status" value="1"/>
</dbReference>
<dbReference type="InterPro" id="IPR042100">
    <property type="entry name" value="Bug_dom1"/>
</dbReference>
<sequence length="322" mass="33961">MKRRALLLTPLATPALAQGEWRPDRPLRIIVPFPAGGSADVQSRLIAEPLSQALGQPVVIENRPGAGGTIGATEAARTAPDGLTLFMATTGTHSANPWLYPRLAYDPVADFAPVTLVSDYAQCIAIGPDWPAPPARNFAGLIAGLRAEPARSLFGSSGNGSPTHLAGEMFAHAMGLRLEHVPYRGQAPALNDLIGGRLSLMFPSISDVLGQLRGGRVAAVATMARARHSAIPDVPTTAELGHPDLVSSIWSGLYTRAGSPPAAIARLNLEIVRILNAPATRQRLGDAGFELLPGTPEQLARFQAAETARWGEVIRRAGIRAD</sequence>
<proteinExistence type="inferred from homology"/>
<dbReference type="SUPFAM" id="SSF53850">
    <property type="entry name" value="Periplasmic binding protein-like II"/>
    <property type="match status" value="1"/>
</dbReference>
<evidence type="ECO:0000313" key="3">
    <source>
        <dbReference type="Proteomes" id="UP001305521"/>
    </source>
</evidence>
<dbReference type="Pfam" id="PF03401">
    <property type="entry name" value="TctC"/>
    <property type="match status" value="1"/>
</dbReference>
<dbReference type="RefSeq" id="WP_318651026.1">
    <property type="nucleotide sequence ID" value="NZ_CP137852.1"/>
</dbReference>
<dbReference type="PANTHER" id="PTHR42928:SF5">
    <property type="entry name" value="BLR1237 PROTEIN"/>
    <property type="match status" value="1"/>
</dbReference>
<dbReference type="PIRSF" id="PIRSF017082">
    <property type="entry name" value="YflP"/>
    <property type="match status" value="1"/>
</dbReference>
<organism evidence="2 3">
    <name type="scientific">Sediminicoccus rosea</name>
    <dbReference type="NCBI Taxonomy" id="1225128"/>
    <lineage>
        <taxon>Bacteria</taxon>
        <taxon>Pseudomonadati</taxon>
        <taxon>Pseudomonadota</taxon>
        <taxon>Alphaproteobacteria</taxon>
        <taxon>Acetobacterales</taxon>
        <taxon>Roseomonadaceae</taxon>
        <taxon>Sediminicoccus</taxon>
    </lineage>
</organism>
<dbReference type="Gene3D" id="3.40.190.150">
    <property type="entry name" value="Bordetella uptake gene, domain 1"/>
    <property type="match status" value="1"/>
</dbReference>
<evidence type="ECO:0000313" key="2">
    <source>
        <dbReference type="EMBL" id="WPB87069.1"/>
    </source>
</evidence>
<dbReference type="Proteomes" id="UP001305521">
    <property type="component" value="Chromosome"/>
</dbReference>
<dbReference type="EMBL" id="CP137852">
    <property type="protein sequence ID" value="WPB87069.1"/>
    <property type="molecule type" value="Genomic_DNA"/>
</dbReference>
<protein>
    <submittedName>
        <fullName evidence="2">Tripartite tricarboxylate transporter substrate binding protein</fullName>
    </submittedName>
</protein>
<accession>A0ABZ0PMX8</accession>
<dbReference type="InterPro" id="IPR005064">
    <property type="entry name" value="BUG"/>
</dbReference>
<dbReference type="PANTHER" id="PTHR42928">
    <property type="entry name" value="TRICARBOXYLATE-BINDING PROTEIN"/>
    <property type="match status" value="1"/>
</dbReference>
<gene>
    <name evidence="2" type="ORF">R9Z33_09375</name>
</gene>
<reference evidence="2 3" key="1">
    <citation type="submission" date="2023-11" db="EMBL/GenBank/DDBJ databases">
        <title>Arctic aerobic anoxygenic photoheterotroph Sediminicoccus rosea KRV36 adapts its photosynthesis to long days of polar summer.</title>
        <authorList>
            <person name="Tomasch J."/>
            <person name="Kopejtka K."/>
            <person name="Bily T."/>
            <person name="Gardiner A.T."/>
            <person name="Gardian Z."/>
            <person name="Shivaramu S."/>
            <person name="Koblizek M."/>
            <person name="Engelhardt F."/>
            <person name="Kaftan D."/>
        </authorList>
    </citation>
    <scope>NUCLEOTIDE SEQUENCE [LARGE SCALE GENOMIC DNA]</scope>
    <source>
        <strain evidence="2 3">R-30</strain>
    </source>
</reference>